<dbReference type="EMBL" id="JALQCY010000006">
    <property type="protein sequence ID" value="MCK9795639.1"/>
    <property type="molecule type" value="Genomic_DNA"/>
</dbReference>
<proteinExistence type="inferred from homology"/>
<dbReference type="Pfam" id="PF17782">
    <property type="entry name" value="WHD_DprA"/>
    <property type="match status" value="1"/>
</dbReference>
<evidence type="ECO:0000313" key="6">
    <source>
        <dbReference type="Proteomes" id="UP001651050"/>
    </source>
</evidence>
<dbReference type="PANTHER" id="PTHR43022:SF1">
    <property type="entry name" value="PROTEIN SMF"/>
    <property type="match status" value="1"/>
</dbReference>
<comment type="caution">
    <text evidence="5">The sequence shown here is derived from an EMBL/GenBank/DDBJ whole genome shotgun (WGS) entry which is preliminary data.</text>
</comment>
<dbReference type="Pfam" id="PF02481">
    <property type="entry name" value="DNA_processg_A"/>
    <property type="match status" value="1"/>
</dbReference>
<feature type="compositionally biased region" description="Gly residues" evidence="2">
    <location>
        <begin position="432"/>
        <end position="446"/>
    </location>
</feature>
<dbReference type="Gene3D" id="3.40.50.450">
    <property type="match status" value="1"/>
</dbReference>
<dbReference type="InterPro" id="IPR003488">
    <property type="entry name" value="DprA"/>
</dbReference>
<reference evidence="5 6" key="1">
    <citation type="submission" date="2022-02" db="EMBL/GenBank/DDBJ databases">
        <title>The car tank lid bacteriome: a reservoir of bacteria with potential in bioremediation of fuel.</title>
        <authorList>
            <person name="Vidal-Verdu A."/>
            <person name="Gomez-Martinez D."/>
            <person name="Latorre-Perez A."/>
            <person name="Pereto J."/>
            <person name="Porcar M."/>
        </authorList>
    </citation>
    <scope>NUCLEOTIDE SEQUENCE [LARGE SCALE GENOMIC DNA]</scope>
    <source>
        <strain evidence="5 6">4D.3</strain>
    </source>
</reference>
<dbReference type="InterPro" id="IPR041614">
    <property type="entry name" value="DprA_WH"/>
</dbReference>
<organism evidence="5 6">
    <name type="scientific">Isoptericola peretonis</name>
    <dbReference type="NCBI Taxonomy" id="2918523"/>
    <lineage>
        <taxon>Bacteria</taxon>
        <taxon>Bacillati</taxon>
        <taxon>Actinomycetota</taxon>
        <taxon>Actinomycetes</taxon>
        <taxon>Micrococcales</taxon>
        <taxon>Promicromonosporaceae</taxon>
        <taxon>Isoptericola</taxon>
    </lineage>
</organism>
<comment type="similarity">
    <text evidence="1">Belongs to the DprA/Smf family.</text>
</comment>
<dbReference type="RefSeq" id="WP_416345493.1">
    <property type="nucleotide sequence ID" value="NZ_JALQCY010000006.1"/>
</dbReference>
<sequence>MAEPSSGTLGPASGLDVVPRRASVPPFDVDDPVLARAAWSRLAEPADGVAGSLVAHLGAADALGWLLDAVRDPARALRGAALDPLGSDVAADRLMDAVSRWAPRLDRLDPRRELRVLERFGGTLLVPEDPRWPVRLADLGVEQPFALWVRGEGDLASLAERSVALVGARASSAYGDQVAAGIAAGLADRGFTVVSGGAYGIDAAAHRGALAGDAPTVAVLAGGVDRFYPPGNQDLLRRLADGSGAVVSEVPPGSAPYKQRFLARNRVIAAMSCATVVVEAAWRSGALSTARHASRLLRPLGAVPGPVTSGTSTGCHVLLRDGAAVCVTDAAEVAELAGPYDGTSPAATVPSGGDASGRTPARSRTPPEVEVLGDRATRVWDALPARASATVDSVARAAGLSVGEVLSGLGALELHGLAAQDGGRWSRLPRRGTGGGRTGRTGGVAG</sequence>
<evidence type="ECO:0000259" key="3">
    <source>
        <dbReference type="Pfam" id="PF02481"/>
    </source>
</evidence>
<name>A0ABT0J886_9MICO</name>
<feature type="region of interest" description="Disordered" evidence="2">
    <location>
        <begin position="424"/>
        <end position="446"/>
    </location>
</feature>
<gene>
    <name evidence="5" type="primary">dprA</name>
    <name evidence="5" type="ORF">M1843_17980</name>
</gene>
<keyword evidence="6" id="KW-1185">Reference proteome</keyword>
<dbReference type="PANTHER" id="PTHR43022">
    <property type="entry name" value="PROTEIN SMF"/>
    <property type="match status" value="1"/>
</dbReference>
<evidence type="ECO:0000256" key="1">
    <source>
        <dbReference type="ARBA" id="ARBA00006525"/>
    </source>
</evidence>
<dbReference type="Gene3D" id="1.10.10.10">
    <property type="entry name" value="Winged helix-like DNA-binding domain superfamily/Winged helix DNA-binding domain"/>
    <property type="match status" value="1"/>
</dbReference>
<protein>
    <submittedName>
        <fullName evidence="5">DNA-processing protein DprA</fullName>
    </submittedName>
</protein>
<feature type="domain" description="DprA winged helix" evidence="4">
    <location>
        <begin position="366"/>
        <end position="423"/>
    </location>
</feature>
<evidence type="ECO:0000256" key="2">
    <source>
        <dbReference type="SAM" id="MobiDB-lite"/>
    </source>
</evidence>
<feature type="region of interest" description="Disordered" evidence="2">
    <location>
        <begin position="338"/>
        <end position="368"/>
    </location>
</feature>
<evidence type="ECO:0000313" key="5">
    <source>
        <dbReference type="EMBL" id="MCK9795639.1"/>
    </source>
</evidence>
<feature type="domain" description="Smf/DprA SLOG" evidence="3">
    <location>
        <begin position="124"/>
        <end position="335"/>
    </location>
</feature>
<accession>A0ABT0J886</accession>
<dbReference type="InterPro" id="IPR036388">
    <property type="entry name" value="WH-like_DNA-bd_sf"/>
</dbReference>
<dbReference type="NCBIfam" id="TIGR00732">
    <property type="entry name" value="dprA"/>
    <property type="match status" value="1"/>
</dbReference>
<dbReference type="InterPro" id="IPR057666">
    <property type="entry name" value="DrpA_SLOG"/>
</dbReference>
<evidence type="ECO:0000259" key="4">
    <source>
        <dbReference type="Pfam" id="PF17782"/>
    </source>
</evidence>
<dbReference type="SUPFAM" id="SSF102405">
    <property type="entry name" value="MCP/YpsA-like"/>
    <property type="match status" value="1"/>
</dbReference>
<dbReference type="Proteomes" id="UP001651050">
    <property type="component" value="Unassembled WGS sequence"/>
</dbReference>